<name>A0A8S1WF29_PAROT</name>
<dbReference type="PANTHER" id="PTHR14819:SF25">
    <property type="entry name" value="CHROMOSOME UNDETERMINED SCAFFOLD_52, WHOLE GENOME SHOTGUN SEQUENCE"/>
    <property type="match status" value="1"/>
</dbReference>
<keyword evidence="4" id="KW-1185">Reference proteome</keyword>
<dbReference type="Proteomes" id="UP000683925">
    <property type="component" value="Unassembled WGS sequence"/>
</dbReference>
<dbReference type="SMART" id="SM00327">
    <property type="entry name" value="VWA"/>
    <property type="match status" value="1"/>
</dbReference>
<dbReference type="InterPro" id="IPR052986">
    <property type="entry name" value="VLIG_GTPase"/>
</dbReference>
<dbReference type="Pfam" id="PF13519">
    <property type="entry name" value="VWA_2"/>
    <property type="match status" value="1"/>
</dbReference>
<sequence length="755" mass="90046">MKDADKTQYFILKEHVSIIYKQSQEKPHYQYFFNYIISQKTDQKDFQNEFPSMFNQIMTENQGWKKICSNIYDIIQKQFQETQSNQSTLQQKSSNVFQIISMDENVTQYNRQLFQGIIKKVENQLEQINKELAFYGIEFSQLFIRKLQFYSFFIIWRFICYDKYQMYKKEQQIFLDNKAIVQNKYENAILRNQKKESQNQGEQQAKIIYKLCIMQFYKEKKNNVSELINQNKKTSFQLIKELDQQLLIRKENIIKVEHFETSIIGYLIDQREFIQKYIEQLVSNLQNDIKIQLDIQPYIQDSLTLIKNNAKIIFDRCKILLNSQIQQPSDFIYGYENHNISLKQTLKYILGQKAEKVEINLHKQIFLDDESIKIFNLPIEQILQTDTIPLQFFDTFLEEFIKQLSILIEESKKLETQVDEFQLKGQFEELKNTMNGCDQSCPTCNRKCDSEFYYADHKHKCTNGHQLRGLKKILIRNSPSLFTCEEIVDDAEIQIVETCKIKTWREIKAYYKNWSFMDILKTEELQQNKQKMIEIWNGGIGQQMCQKLSQDLKYEIRYQQKHDLPMQQQHSSTHFIFILDDSGSMEKNWKCVINCVESQFQQISRKRNARVSVVIFNNTARVVLKCEELRIEEQLKLITYQNGGTKYGPAFQKTLELIKENTEYDNTVILFYTDGLAEYPTKEIEQFGKISKRMKDTISFLACSLPTKSPSLEQILTFCKKEFTYSEWRDKIEPSNLNKNWTEMISQAHLDKYKA</sequence>
<dbReference type="AlphaFoldDB" id="A0A8S1WF29"/>
<gene>
    <name evidence="3" type="ORF">POCTA_138.1.T0930215</name>
</gene>
<comment type="caution">
    <text evidence="3">The sequence shown here is derived from an EMBL/GenBank/DDBJ whole genome shotgun (WGS) entry which is preliminary data.</text>
</comment>
<feature type="coiled-coil region" evidence="1">
    <location>
        <begin position="111"/>
        <end position="138"/>
    </location>
</feature>
<dbReference type="InterPro" id="IPR002035">
    <property type="entry name" value="VWF_A"/>
</dbReference>
<protein>
    <recommendedName>
        <fullName evidence="2">VWFA domain-containing protein</fullName>
    </recommendedName>
</protein>
<keyword evidence="1" id="KW-0175">Coiled coil</keyword>
<feature type="domain" description="VWFA" evidence="2">
    <location>
        <begin position="574"/>
        <end position="745"/>
    </location>
</feature>
<dbReference type="CDD" id="cd00198">
    <property type="entry name" value="vWFA"/>
    <property type="match status" value="1"/>
</dbReference>
<organism evidence="3 4">
    <name type="scientific">Paramecium octaurelia</name>
    <dbReference type="NCBI Taxonomy" id="43137"/>
    <lineage>
        <taxon>Eukaryota</taxon>
        <taxon>Sar</taxon>
        <taxon>Alveolata</taxon>
        <taxon>Ciliophora</taxon>
        <taxon>Intramacronucleata</taxon>
        <taxon>Oligohymenophorea</taxon>
        <taxon>Peniculida</taxon>
        <taxon>Parameciidae</taxon>
        <taxon>Paramecium</taxon>
    </lineage>
</organism>
<feature type="coiled-coil region" evidence="1">
    <location>
        <begin position="397"/>
        <end position="424"/>
    </location>
</feature>
<evidence type="ECO:0000256" key="1">
    <source>
        <dbReference type="SAM" id="Coils"/>
    </source>
</evidence>
<accession>A0A8S1WF29</accession>
<evidence type="ECO:0000313" key="3">
    <source>
        <dbReference type="EMBL" id="CAD8188884.1"/>
    </source>
</evidence>
<proteinExistence type="predicted"/>
<evidence type="ECO:0000313" key="4">
    <source>
        <dbReference type="Proteomes" id="UP000683925"/>
    </source>
</evidence>
<dbReference type="PROSITE" id="PS50234">
    <property type="entry name" value="VWFA"/>
    <property type="match status" value="1"/>
</dbReference>
<reference evidence="3" key="1">
    <citation type="submission" date="2021-01" db="EMBL/GenBank/DDBJ databases">
        <authorList>
            <consortium name="Genoscope - CEA"/>
            <person name="William W."/>
        </authorList>
    </citation>
    <scope>NUCLEOTIDE SEQUENCE</scope>
</reference>
<dbReference type="EMBL" id="CAJJDP010000092">
    <property type="protein sequence ID" value="CAD8188884.1"/>
    <property type="molecule type" value="Genomic_DNA"/>
</dbReference>
<dbReference type="PANTHER" id="PTHR14819">
    <property type="entry name" value="GTP-BINDING"/>
    <property type="match status" value="1"/>
</dbReference>
<evidence type="ECO:0000259" key="2">
    <source>
        <dbReference type="PROSITE" id="PS50234"/>
    </source>
</evidence>
<dbReference type="OrthoDB" id="687730at2759"/>